<accession>A0ABN2WEG2</accession>
<evidence type="ECO:0000256" key="3">
    <source>
        <dbReference type="ARBA" id="ARBA00022729"/>
    </source>
</evidence>
<protein>
    <submittedName>
        <fullName evidence="6">Zinc ABC transporter substrate-binding protein</fullName>
    </submittedName>
</protein>
<dbReference type="Gene3D" id="3.40.50.1980">
    <property type="entry name" value="Nitrogenase molybdenum iron protein domain"/>
    <property type="match status" value="2"/>
</dbReference>
<sequence length="336" mass="36554">MNTHLRPRRLIRTAAAATVLGVGSLSLAACGSDAADDGKVHVSASFYPMQFLAQQIGGDHVSVDNLTKPGVEPHDLELSPKQTGKLSEADVIVYLKGLQPAVDEAVKQSEVENVAEATSFTSLEKHGTDVHGEEGHGHDHEEEGHGDEGHGEEGHEGHDHGDDAAGDPHIWLDPVRYAEVAEGVGKTLQKADPDHKAEYKKNTTALVKRLHSLDKDFKNGLKKKKSDTFITTHAAFGYLAERYGLHEEAVSGIDPESEPSAARMKNLHEIAKEDDVDTVFFEDTASDKTAKTLAKDLRLKTAVLSPLESLKDPKEQDYFSVMHQNLTALQIALRAQ</sequence>
<keyword evidence="7" id="KW-1185">Reference proteome</keyword>
<dbReference type="PANTHER" id="PTHR42953">
    <property type="entry name" value="HIGH-AFFINITY ZINC UPTAKE SYSTEM PROTEIN ZNUA-RELATED"/>
    <property type="match status" value="1"/>
</dbReference>
<dbReference type="SUPFAM" id="SSF53807">
    <property type="entry name" value="Helical backbone' metal receptor"/>
    <property type="match status" value="1"/>
</dbReference>
<proteinExistence type="inferred from homology"/>
<evidence type="ECO:0000256" key="5">
    <source>
        <dbReference type="SAM" id="SignalP"/>
    </source>
</evidence>
<name>A0ABN2WEG2_9ACTN</name>
<evidence type="ECO:0000256" key="4">
    <source>
        <dbReference type="SAM" id="MobiDB-lite"/>
    </source>
</evidence>
<keyword evidence="2" id="KW-0813">Transport</keyword>
<organism evidence="6 7">
    <name type="scientific">Streptomyces albiaxialis</name>
    <dbReference type="NCBI Taxonomy" id="329523"/>
    <lineage>
        <taxon>Bacteria</taxon>
        <taxon>Bacillati</taxon>
        <taxon>Actinomycetota</taxon>
        <taxon>Actinomycetes</taxon>
        <taxon>Kitasatosporales</taxon>
        <taxon>Streptomycetaceae</taxon>
        <taxon>Streptomyces</taxon>
    </lineage>
</organism>
<feature type="region of interest" description="Disordered" evidence="4">
    <location>
        <begin position="118"/>
        <end position="169"/>
    </location>
</feature>
<dbReference type="Pfam" id="PF01297">
    <property type="entry name" value="ZnuA"/>
    <property type="match status" value="1"/>
</dbReference>
<dbReference type="InterPro" id="IPR050492">
    <property type="entry name" value="Bact_metal-bind_prot9"/>
</dbReference>
<feature type="compositionally biased region" description="Basic and acidic residues" evidence="4">
    <location>
        <begin position="123"/>
        <end position="163"/>
    </location>
</feature>
<feature type="signal peptide" evidence="5">
    <location>
        <begin position="1"/>
        <end position="28"/>
    </location>
</feature>
<comment type="caution">
    <text evidence="6">The sequence shown here is derived from an EMBL/GenBank/DDBJ whole genome shotgun (WGS) entry which is preliminary data.</text>
</comment>
<comment type="similarity">
    <text evidence="1">Belongs to the bacterial solute-binding protein 9 family.</text>
</comment>
<gene>
    <name evidence="6" type="ORF">GCM10009801_52200</name>
</gene>
<evidence type="ECO:0000256" key="2">
    <source>
        <dbReference type="ARBA" id="ARBA00022448"/>
    </source>
</evidence>
<evidence type="ECO:0000313" key="7">
    <source>
        <dbReference type="Proteomes" id="UP001500016"/>
    </source>
</evidence>
<dbReference type="PANTHER" id="PTHR42953:SF3">
    <property type="entry name" value="HIGH-AFFINITY ZINC UPTAKE SYSTEM PROTEIN ZNUA"/>
    <property type="match status" value="1"/>
</dbReference>
<reference evidence="6 7" key="1">
    <citation type="journal article" date="2019" name="Int. J. Syst. Evol. Microbiol.">
        <title>The Global Catalogue of Microorganisms (GCM) 10K type strain sequencing project: providing services to taxonomists for standard genome sequencing and annotation.</title>
        <authorList>
            <consortium name="The Broad Institute Genomics Platform"/>
            <consortium name="The Broad Institute Genome Sequencing Center for Infectious Disease"/>
            <person name="Wu L."/>
            <person name="Ma J."/>
        </authorList>
    </citation>
    <scope>NUCLEOTIDE SEQUENCE [LARGE SCALE GENOMIC DNA]</scope>
    <source>
        <strain evidence="6 7">JCM 15478</strain>
    </source>
</reference>
<evidence type="ECO:0000256" key="1">
    <source>
        <dbReference type="ARBA" id="ARBA00011028"/>
    </source>
</evidence>
<feature type="chain" id="PRO_5047357488" evidence="5">
    <location>
        <begin position="29"/>
        <end position="336"/>
    </location>
</feature>
<dbReference type="EMBL" id="BAAAPE010000013">
    <property type="protein sequence ID" value="GAA2088498.1"/>
    <property type="molecule type" value="Genomic_DNA"/>
</dbReference>
<keyword evidence="3 5" id="KW-0732">Signal</keyword>
<dbReference type="PROSITE" id="PS51257">
    <property type="entry name" value="PROKAR_LIPOPROTEIN"/>
    <property type="match status" value="1"/>
</dbReference>
<dbReference type="RefSeq" id="WP_344531725.1">
    <property type="nucleotide sequence ID" value="NZ_BAAAPE010000013.1"/>
</dbReference>
<dbReference type="InterPro" id="IPR006127">
    <property type="entry name" value="ZnuA-like"/>
</dbReference>
<dbReference type="Proteomes" id="UP001500016">
    <property type="component" value="Unassembled WGS sequence"/>
</dbReference>
<evidence type="ECO:0000313" key="6">
    <source>
        <dbReference type="EMBL" id="GAA2088498.1"/>
    </source>
</evidence>